<proteinExistence type="predicted"/>
<organism evidence="1 2">
    <name type="scientific">Leucogyrophana mollusca</name>
    <dbReference type="NCBI Taxonomy" id="85980"/>
    <lineage>
        <taxon>Eukaryota</taxon>
        <taxon>Fungi</taxon>
        <taxon>Dikarya</taxon>
        <taxon>Basidiomycota</taxon>
        <taxon>Agaricomycotina</taxon>
        <taxon>Agaricomycetes</taxon>
        <taxon>Agaricomycetidae</taxon>
        <taxon>Boletales</taxon>
        <taxon>Boletales incertae sedis</taxon>
        <taxon>Leucogyrophana</taxon>
    </lineage>
</organism>
<gene>
    <name evidence="1" type="ORF">BV22DRAFT_861994</name>
</gene>
<name>A0ACB8B0P9_9AGAM</name>
<evidence type="ECO:0000313" key="1">
    <source>
        <dbReference type="EMBL" id="KAH7919401.1"/>
    </source>
</evidence>
<evidence type="ECO:0000313" key="2">
    <source>
        <dbReference type="Proteomes" id="UP000790709"/>
    </source>
</evidence>
<protein>
    <submittedName>
        <fullName evidence="1">Uncharacterized protein</fullName>
    </submittedName>
</protein>
<sequence length="421" mass="45744">MLLDHYPMLAERRFQPSERLSFPTADSLPLPTSSWSYIPRSHNVVPQDYTSTASQWNTNLMNHSWSPDNSAPSSSYPTAPTHYRHSGSNALNHQSEYPESSHRTVPPIASPSLSAGLSSPTSYERAGHLYSSSASSNVKYPSSHWRDDLYALDGADASNIPVPPPSTARTSTSPPSVRAASRSSSAGTPPVKLEPEEPPSADCFVMEFTSASPAVRESSSLAPPTEVPLRATQASKAMRKMMGVFRLNPFSMHEGGGQALASWSGEDARPLEEEPQMFEFQLDIGGEGENEDEEQHKDPSPDREAEVDENELTRWTEDEGPQLACGSHPQSDWMANESIPSNSYALPSLRACNQSSHSPSLSSTSSRRTPFDIPASEYSAGSYTLPLPHSCSSSADNLPSLASMARKWSVPSGLQAQFMIQ</sequence>
<dbReference type="EMBL" id="MU266663">
    <property type="protein sequence ID" value="KAH7919401.1"/>
    <property type="molecule type" value="Genomic_DNA"/>
</dbReference>
<reference evidence="1" key="1">
    <citation type="journal article" date="2021" name="New Phytol.">
        <title>Evolutionary innovations through gain and loss of genes in the ectomycorrhizal Boletales.</title>
        <authorList>
            <person name="Wu G."/>
            <person name="Miyauchi S."/>
            <person name="Morin E."/>
            <person name="Kuo A."/>
            <person name="Drula E."/>
            <person name="Varga T."/>
            <person name="Kohler A."/>
            <person name="Feng B."/>
            <person name="Cao Y."/>
            <person name="Lipzen A."/>
            <person name="Daum C."/>
            <person name="Hundley H."/>
            <person name="Pangilinan J."/>
            <person name="Johnson J."/>
            <person name="Barry K."/>
            <person name="LaButti K."/>
            <person name="Ng V."/>
            <person name="Ahrendt S."/>
            <person name="Min B."/>
            <person name="Choi I.G."/>
            <person name="Park H."/>
            <person name="Plett J.M."/>
            <person name="Magnuson J."/>
            <person name="Spatafora J.W."/>
            <person name="Nagy L.G."/>
            <person name="Henrissat B."/>
            <person name="Grigoriev I.V."/>
            <person name="Yang Z.L."/>
            <person name="Xu J."/>
            <person name="Martin F.M."/>
        </authorList>
    </citation>
    <scope>NUCLEOTIDE SEQUENCE</scope>
    <source>
        <strain evidence="1">KUC20120723A-06</strain>
    </source>
</reference>
<dbReference type="Proteomes" id="UP000790709">
    <property type="component" value="Unassembled WGS sequence"/>
</dbReference>
<comment type="caution">
    <text evidence="1">The sequence shown here is derived from an EMBL/GenBank/DDBJ whole genome shotgun (WGS) entry which is preliminary data.</text>
</comment>
<accession>A0ACB8B0P9</accession>
<keyword evidence="2" id="KW-1185">Reference proteome</keyword>